<dbReference type="EMBL" id="VDMN01000001">
    <property type="protein sequence ID" value="TNM66484.1"/>
    <property type="molecule type" value="Genomic_DNA"/>
</dbReference>
<organism evidence="2 3">
    <name type="scientific">Aliirhizobium smilacinae</name>
    <dbReference type="NCBI Taxonomy" id="1395944"/>
    <lineage>
        <taxon>Bacteria</taxon>
        <taxon>Pseudomonadati</taxon>
        <taxon>Pseudomonadota</taxon>
        <taxon>Alphaproteobacteria</taxon>
        <taxon>Hyphomicrobiales</taxon>
        <taxon>Rhizobiaceae</taxon>
        <taxon>Aliirhizobium</taxon>
    </lineage>
</organism>
<evidence type="ECO:0000256" key="1">
    <source>
        <dbReference type="SAM" id="Phobius"/>
    </source>
</evidence>
<name>A0A5C4XUX4_9HYPH</name>
<evidence type="ECO:0000313" key="2">
    <source>
        <dbReference type="EMBL" id="TNM66484.1"/>
    </source>
</evidence>
<gene>
    <name evidence="2" type="ORF">FHP24_09885</name>
</gene>
<reference evidence="2 3" key="1">
    <citation type="submission" date="2019-06" db="EMBL/GenBank/DDBJ databases">
        <title>The draft genome of Rhizobium smilacinae PTYR-5.</title>
        <authorList>
            <person name="Liu L."/>
            <person name="Li L."/>
            <person name="Zhang X."/>
        </authorList>
    </citation>
    <scope>NUCLEOTIDE SEQUENCE [LARGE SCALE GENOMIC DNA]</scope>
    <source>
        <strain evidence="2 3">PTYR-5</strain>
    </source>
</reference>
<comment type="caution">
    <text evidence="2">The sequence shown here is derived from an EMBL/GenBank/DDBJ whole genome shotgun (WGS) entry which is preliminary data.</text>
</comment>
<keyword evidence="3" id="KW-1185">Reference proteome</keyword>
<keyword evidence="1" id="KW-0472">Membrane</keyword>
<keyword evidence="1" id="KW-0812">Transmembrane</keyword>
<evidence type="ECO:0000313" key="3">
    <source>
        <dbReference type="Proteomes" id="UP000311605"/>
    </source>
</evidence>
<protein>
    <submittedName>
        <fullName evidence="2">Uncharacterized protein</fullName>
    </submittedName>
</protein>
<dbReference type="Proteomes" id="UP000311605">
    <property type="component" value="Unassembled WGS sequence"/>
</dbReference>
<dbReference type="RefSeq" id="WP_139675877.1">
    <property type="nucleotide sequence ID" value="NZ_VDMN01000001.1"/>
</dbReference>
<dbReference type="AlphaFoldDB" id="A0A5C4XUX4"/>
<sequence>MLLIDFLSYFNLFLVFAGALIGVFLNRVVQALVDRGLRQQTIKLEWEQKKREQAARVAEYMSYAWQLRSDDTMDIYRKTNQLGWELAMYLPAELYTHVRDGVMDANDKNPLSAILAARKHLLKDERDALTLDDIAFHFPNAKVISKAVEN</sequence>
<proteinExistence type="predicted"/>
<accession>A0A5C4XUX4</accession>
<keyword evidence="1" id="KW-1133">Transmembrane helix</keyword>
<feature type="transmembrane region" description="Helical" evidence="1">
    <location>
        <begin position="6"/>
        <end position="29"/>
    </location>
</feature>